<dbReference type="Proteomes" id="UP001595767">
    <property type="component" value="Unassembled WGS sequence"/>
</dbReference>
<dbReference type="RefSeq" id="WP_378553856.1">
    <property type="nucleotide sequence ID" value="NZ_JBHSBA010000015.1"/>
</dbReference>
<dbReference type="Pfam" id="PF06722">
    <property type="entry name" value="EryCIII-like_C"/>
    <property type="match status" value="1"/>
</dbReference>
<keyword evidence="3" id="KW-1185">Reference proteome</keyword>
<dbReference type="CDD" id="cd03784">
    <property type="entry name" value="GT1_Gtf-like"/>
    <property type="match status" value="1"/>
</dbReference>
<dbReference type="InterPro" id="IPR050426">
    <property type="entry name" value="Glycosyltransferase_28"/>
</dbReference>
<sequence length="418" mass="43058">MRALLAFPGSRGDAQPGILLARALIARGHEVTLALAPNLIGLATGHGVSAVAFGCDSAALLRAQRADARFRSRDPRVRLRALLDLQRRGVPEALADLRRLAPGHDVVVAGMAGEEPAAVVAREAGLPSAAIHFFPIQPNTVVPVVPARWAARMPGSVHRAGWALLARARAASLAPILPAGQQTARLRIQAYDPALFPGLSAEVPGPFTGFPLDVDGFGAAATDSAANDDAGGRALRQWLAAGAAPIYVGFGSMDVGDPAEFVTMVRAVCARRGRRLLLAAGWAAIAPGITRDLAVAAQVDHAEVLPRCVAVVHHGGAGTTAAALRAGVPQVICSVQADQPYWGQALSRLGVAATLPAGALTEARLHALLDTVSAAEVRRRAATQAARLRTDGVARAAVAVESLVPVGADRIGADGRLS</sequence>
<feature type="domain" description="Erythromycin biosynthesis protein CIII-like C-terminal" evidence="1">
    <location>
        <begin position="295"/>
        <end position="385"/>
    </location>
</feature>
<evidence type="ECO:0000259" key="1">
    <source>
        <dbReference type="Pfam" id="PF06722"/>
    </source>
</evidence>
<protein>
    <submittedName>
        <fullName evidence="2">Glycosyltransferase</fullName>
    </submittedName>
</protein>
<dbReference type="InterPro" id="IPR010610">
    <property type="entry name" value="EryCIII-like_C"/>
</dbReference>
<name>A0ABV8LCR6_9NOCA</name>
<organism evidence="2 3">
    <name type="scientific">Nocardia rhizosphaerae</name>
    <dbReference type="NCBI Taxonomy" id="1691571"/>
    <lineage>
        <taxon>Bacteria</taxon>
        <taxon>Bacillati</taxon>
        <taxon>Actinomycetota</taxon>
        <taxon>Actinomycetes</taxon>
        <taxon>Mycobacteriales</taxon>
        <taxon>Nocardiaceae</taxon>
        <taxon>Nocardia</taxon>
    </lineage>
</organism>
<evidence type="ECO:0000313" key="2">
    <source>
        <dbReference type="EMBL" id="MFC4128127.1"/>
    </source>
</evidence>
<dbReference type="SUPFAM" id="SSF53756">
    <property type="entry name" value="UDP-Glycosyltransferase/glycogen phosphorylase"/>
    <property type="match status" value="1"/>
</dbReference>
<dbReference type="Gene3D" id="3.40.50.2000">
    <property type="entry name" value="Glycogen Phosphorylase B"/>
    <property type="match status" value="2"/>
</dbReference>
<dbReference type="PANTHER" id="PTHR48050:SF13">
    <property type="entry name" value="STEROL 3-BETA-GLUCOSYLTRANSFERASE UGT80A2"/>
    <property type="match status" value="1"/>
</dbReference>
<evidence type="ECO:0000313" key="3">
    <source>
        <dbReference type="Proteomes" id="UP001595767"/>
    </source>
</evidence>
<gene>
    <name evidence="2" type="ORF">ACFOW8_24695</name>
</gene>
<dbReference type="PANTHER" id="PTHR48050">
    <property type="entry name" value="STEROL 3-BETA-GLUCOSYLTRANSFERASE"/>
    <property type="match status" value="1"/>
</dbReference>
<reference evidence="3" key="1">
    <citation type="journal article" date="2019" name="Int. J. Syst. Evol. Microbiol.">
        <title>The Global Catalogue of Microorganisms (GCM) 10K type strain sequencing project: providing services to taxonomists for standard genome sequencing and annotation.</title>
        <authorList>
            <consortium name="The Broad Institute Genomics Platform"/>
            <consortium name="The Broad Institute Genome Sequencing Center for Infectious Disease"/>
            <person name="Wu L."/>
            <person name="Ma J."/>
        </authorList>
    </citation>
    <scope>NUCLEOTIDE SEQUENCE [LARGE SCALE GENOMIC DNA]</scope>
    <source>
        <strain evidence="3">CGMCC 4.7204</strain>
    </source>
</reference>
<accession>A0ABV8LCR6</accession>
<dbReference type="InterPro" id="IPR002213">
    <property type="entry name" value="UDP_glucos_trans"/>
</dbReference>
<dbReference type="EMBL" id="JBHSBA010000015">
    <property type="protein sequence ID" value="MFC4128127.1"/>
    <property type="molecule type" value="Genomic_DNA"/>
</dbReference>
<proteinExistence type="predicted"/>
<comment type="caution">
    <text evidence="2">The sequence shown here is derived from an EMBL/GenBank/DDBJ whole genome shotgun (WGS) entry which is preliminary data.</text>
</comment>